<accession>A0A3B0C2G8</accession>
<dbReference type="Proteomes" id="UP000276603">
    <property type="component" value="Unassembled WGS sequence"/>
</dbReference>
<dbReference type="InterPro" id="IPR011048">
    <property type="entry name" value="Haem_d1_sf"/>
</dbReference>
<dbReference type="InterPro" id="IPR050282">
    <property type="entry name" value="Cycloisomerase_2"/>
</dbReference>
<evidence type="ECO:0000313" key="3">
    <source>
        <dbReference type="EMBL" id="RKN77917.1"/>
    </source>
</evidence>
<sequence>MLTFFIGSYTEYIVPGFGGIGHGIYTVQLNPDTGKLVVLHTEKTRNPSYLAISDDVKFLYCVTELDESENPRVRAYRINTDFSLEFLNEQSISGGYPCHLVIHENNILLACYATGNVIQFPLDVSGKLMEAKKGYDHKGSSINKERQEAPHAHQVAIHPNKKDIYVCDLGIDTIKAYHLEGTELTPNETRDCEVSKGGGPRHMVFNMEGSLAYALNELTGNVSVLQNSEGSFEEIKTYSTLPEDYQGVPSASAIRLHPNGKYLYVANRQLDALTIFGIVDDKLQLIDYQYTKGKEIREFNITPDGQWLIACHQNSHDTVVYKIREDAKLLEAYRTKEILSPVCVVFPN</sequence>
<dbReference type="EMBL" id="RBCJ01000005">
    <property type="protein sequence ID" value="RKN77917.1"/>
    <property type="molecule type" value="Genomic_DNA"/>
</dbReference>
<dbReference type="InterPro" id="IPR019405">
    <property type="entry name" value="Lactonase_7-beta_prop"/>
</dbReference>
<comment type="caution">
    <text evidence="3">The sequence shown here is derived from an EMBL/GenBank/DDBJ whole genome shotgun (WGS) entry which is preliminary data.</text>
</comment>
<reference evidence="3 4" key="1">
    <citation type="submission" date="2018-10" db="EMBL/GenBank/DDBJ databases">
        <title>Ulvibacterium marinum gen. nov., sp. nov., a novel marine bacterium of the family Flavobacteriaceae, isolated from a culture of the green alga Ulva prolifera.</title>
        <authorList>
            <person name="Zhang Z."/>
        </authorList>
    </citation>
    <scope>NUCLEOTIDE SEQUENCE [LARGE SCALE GENOMIC DNA]</scope>
    <source>
        <strain evidence="3 4">CCMM003</strain>
    </source>
</reference>
<dbReference type="Gene3D" id="2.130.10.10">
    <property type="entry name" value="YVTN repeat-like/Quinoprotein amine dehydrogenase"/>
    <property type="match status" value="1"/>
</dbReference>
<dbReference type="AlphaFoldDB" id="A0A3B0C2G8"/>
<dbReference type="GO" id="GO:0006006">
    <property type="term" value="P:glucose metabolic process"/>
    <property type="evidence" value="ECO:0007669"/>
    <property type="project" value="UniProtKB-KW"/>
</dbReference>
<evidence type="ECO:0000256" key="2">
    <source>
        <dbReference type="ARBA" id="ARBA00022526"/>
    </source>
</evidence>
<dbReference type="SUPFAM" id="SSF51004">
    <property type="entry name" value="C-terminal (heme d1) domain of cytochrome cd1-nitrite reductase"/>
    <property type="match status" value="1"/>
</dbReference>
<dbReference type="OrthoDB" id="9790815at2"/>
<dbReference type="GO" id="GO:0017057">
    <property type="term" value="F:6-phosphogluconolactonase activity"/>
    <property type="evidence" value="ECO:0007669"/>
    <property type="project" value="TreeGrafter"/>
</dbReference>
<gene>
    <name evidence="3" type="ORF">D7Z94_22085</name>
</gene>
<evidence type="ECO:0000313" key="4">
    <source>
        <dbReference type="Proteomes" id="UP000276603"/>
    </source>
</evidence>
<name>A0A3B0C2G8_9FLAO</name>
<evidence type="ECO:0000256" key="1">
    <source>
        <dbReference type="ARBA" id="ARBA00005564"/>
    </source>
</evidence>
<dbReference type="PANTHER" id="PTHR30344">
    <property type="entry name" value="6-PHOSPHOGLUCONOLACTONASE-RELATED"/>
    <property type="match status" value="1"/>
</dbReference>
<dbReference type="InterPro" id="IPR015943">
    <property type="entry name" value="WD40/YVTN_repeat-like_dom_sf"/>
</dbReference>
<keyword evidence="4" id="KW-1185">Reference proteome</keyword>
<comment type="similarity">
    <text evidence="1">Belongs to the cycloisomerase 2 family.</text>
</comment>
<protein>
    <submittedName>
        <fullName evidence="3">Lactonase family protein</fullName>
    </submittedName>
</protein>
<organism evidence="3 4">
    <name type="scientific">Ulvibacterium marinum</name>
    <dbReference type="NCBI Taxonomy" id="2419782"/>
    <lineage>
        <taxon>Bacteria</taxon>
        <taxon>Pseudomonadati</taxon>
        <taxon>Bacteroidota</taxon>
        <taxon>Flavobacteriia</taxon>
        <taxon>Flavobacteriales</taxon>
        <taxon>Flavobacteriaceae</taxon>
        <taxon>Ulvibacterium</taxon>
    </lineage>
</organism>
<dbReference type="RefSeq" id="WP_120713815.1">
    <property type="nucleotide sequence ID" value="NZ_RBCJ01000005.1"/>
</dbReference>
<dbReference type="PANTHER" id="PTHR30344:SF1">
    <property type="entry name" value="6-PHOSPHOGLUCONOLACTONASE"/>
    <property type="match status" value="1"/>
</dbReference>
<dbReference type="Pfam" id="PF10282">
    <property type="entry name" value="Lactonase"/>
    <property type="match status" value="1"/>
</dbReference>
<keyword evidence="2" id="KW-0313">Glucose metabolism</keyword>
<proteinExistence type="inferred from homology"/>
<keyword evidence="2" id="KW-0119">Carbohydrate metabolism</keyword>